<comment type="caution">
    <text evidence="1">The sequence shown here is derived from an EMBL/GenBank/DDBJ whole genome shotgun (WGS) entry which is preliminary data.</text>
</comment>
<dbReference type="AlphaFoldDB" id="A0A6A4S5E7"/>
<name>A0A6A4S5E7_SCOMX</name>
<proteinExistence type="predicted"/>
<accession>A0A6A4S5E7</accession>
<evidence type="ECO:0000313" key="2">
    <source>
        <dbReference type="Proteomes" id="UP000438429"/>
    </source>
</evidence>
<dbReference type="EMBL" id="VEVO01000020">
    <property type="protein sequence ID" value="KAF0025764.1"/>
    <property type="molecule type" value="Genomic_DNA"/>
</dbReference>
<sequence>MTPADIQRQRLIYYVKSRRRKSNIQSDFDSLAMKSVPTEHVSQTRRDIRLLEPPLSRRKVMPPRSVDVYGFSDFALEKWTANDRGLS</sequence>
<reference evidence="1 2" key="1">
    <citation type="submission" date="2019-06" db="EMBL/GenBank/DDBJ databases">
        <title>Draft genomes of female and male turbot (Scophthalmus maximus).</title>
        <authorList>
            <person name="Xu H."/>
            <person name="Xu X.-W."/>
            <person name="Shao C."/>
            <person name="Chen S."/>
        </authorList>
    </citation>
    <scope>NUCLEOTIDE SEQUENCE [LARGE SCALE GENOMIC DNA]</scope>
    <source>
        <strain evidence="1">Ysfricsl-2016a</strain>
        <tissue evidence="1">Blood</tissue>
    </source>
</reference>
<organism evidence="1 2">
    <name type="scientific">Scophthalmus maximus</name>
    <name type="common">Turbot</name>
    <name type="synonym">Psetta maxima</name>
    <dbReference type="NCBI Taxonomy" id="52904"/>
    <lineage>
        <taxon>Eukaryota</taxon>
        <taxon>Metazoa</taxon>
        <taxon>Chordata</taxon>
        <taxon>Craniata</taxon>
        <taxon>Vertebrata</taxon>
        <taxon>Euteleostomi</taxon>
        <taxon>Actinopterygii</taxon>
        <taxon>Neopterygii</taxon>
        <taxon>Teleostei</taxon>
        <taxon>Neoteleostei</taxon>
        <taxon>Acanthomorphata</taxon>
        <taxon>Carangaria</taxon>
        <taxon>Pleuronectiformes</taxon>
        <taxon>Pleuronectoidei</taxon>
        <taxon>Scophthalmidae</taxon>
        <taxon>Scophthalmus</taxon>
    </lineage>
</organism>
<evidence type="ECO:0000313" key="1">
    <source>
        <dbReference type="EMBL" id="KAF0025764.1"/>
    </source>
</evidence>
<protein>
    <submittedName>
        <fullName evidence="1">Uncharacterized protein</fullName>
    </submittedName>
</protein>
<dbReference type="Proteomes" id="UP000438429">
    <property type="component" value="Unassembled WGS sequence"/>
</dbReference>
<gene>
    <name evidence="1" type="ORF">F2P81_022645</name>
</gene>